<dbReference type="Proteomes" id="UP000002051">
    <property type="component" value="Unassembled WGS sequence"/>
</dbReference>
<reference evidence="2" key="3">
    <citation type="submission" date="2015-04" db="UniProtKB">
        <authorList>
            <consortium name="EnsemblPlants"/>
        </authorList>
    </citation>
    <scope>IDENTIFICATION</scope>
    <source>
        <strain evidence="2">cv. Jemalong A17</strain>
    </source>
</reference>
<sequence length="101" mass="11622">MTTPLRLLNKCNYACGFHVYTKLHKLRETPRSTQKGPLVYEARFRKGCLTLSSLKRRLVRLSDQLTVGLGSVRLWVAHGSLKRILGRIKLNFRLPVRSLFA</sequence>
<organism evidence="1 3">
    <name type="scientific">Medicago truncatula</name>
    <name type="common">Barrel medic</name>
    <name type="synonym">Medicago tribuloides</name>
    <dbReference type="NCBI Taxonomy" id="3880"/>
    <lineage>
        <taxon>Eukaryota</taxon>
        <taxon>Viridiplantae</taxon>
        <taxon>Streptophyta</taxon>
        <taxon>Embryophyta</taxon>
        <taxon>Tracheophyta</taxon>
        <taxon>Spermatophyta</taxon>
        <taxon>Magnoliopsida</taxon>
        <taxon>eudicotyledons</taxon>
        <taxon>Gunneridae</taxon>
        <taxon>Pentapetalae</taxon>
        <taxon>rosids</taxon>
        <taxon>fabids</taxon>
        <taxon>Fabales</taxon>
        <taxon>Fabaceae</taxon>
        <taxon>Papilionoideae</taxon>
        <taxon>50 kb inversion clade</taxon>
        <taxon>NPAAA clade</taxon>
        <taxon>Hologalegina</taxon>
        <taxon>IRL clade</taxon>
        <taxon>Trifolieae</taxon>
        <taxon>Medicago</taxon>
    </lineage>
</organism>
<dbReference type="EMBL" id="CM001217">
    <property type="protein sequence ID" value="KEH41524.1"/>
    <property type="molecule type" value="Genomic_DNA"/>
</dbReference>
<evidence type="ECO:0000313" key="3">
    <source>
        <dbReference type="Proteomes" id="UP000002051"/>
    </source>
</evidence>
<protein>
    <submittedName>
        <fullName evidence="1 2">Uncharacterized protein</fullName>
    </submittedName>
</protein>
<keyword evidence="3" id="KW-1185">Reference proteome</keyword>
<reference evidence="1 3" key="1">
    <citation type="journal article" date="2011" name="Nature">
        <title>The Medicago genome provides insight into the evolution of rhizobial symbioses.</title>
        <authorList>
            <person name="Young N.D."/>
            <person name="Debelle F."/>
            <person name="Oldroyd G.E."/>
            <person name="Geurts R."/>
            <person name="Cannon S.B."/>
            <person name="Udvardi M.K."/>
            <person name="Benedito V.A."/>
            <person name="Mayer K.F."/>
            <person name="Gouzy J."/>
            <person name="Schoof H."/>
            <person name="Van de Peer Y."/>
            <person name="Proost S."/>
            <person name="Cook D.R."/>
            <person name="Meyers B.C."/>
            <person name="Spannagl M."/>
            <person name="Cheung F."/>
            <person name="De Mita S."/>
            <person name="Krishnakumar V."/>
            <person name="Gundlach H."/>
            <person name="Zhou S."/>
            <person name="Mudge J."/>
            <person name="Bharti A.K."/>
            <person name="Murray J.D."/>
            <person name="Naoumkina M.A."/>
            <person name="Rosen B."/>
            <person name="Silverstein K.A."/>
            <person name="Tang H."/>
            <person name="Rombauts S."/>
            <person name="Zhao P.X."/>
            <person name="Zhou P."/>
            <person name="Barbe V."/>
            <person name="Bardou P."/>
            <person name="Bechner M."/>
            <person name="Bellec A."/>
            <person name="Berger A."/>
            <person name="Berges H."/>
            <person name="Bidwell S."/>
            <person name="Bisseling T."/>
            <person name="Choisne N."/>
            <person name="Couloux A."/>
            <person name="Denny R."/>
            <person name="Deshpande S."/>
            <person name="Dai X."/>
            <person name="Doyle J.J."/>
            <person name="Dudez A.M."/>
            <person name="Farmer A.D."/>
            <person name="Fouteau S."/>
            <person name="Franken C."/>
            <person name="Gibelin C."/>
            <person name="Gish J."/>
            <person name="Goldstein S."/>
            <person name="Gonzalez A.J."/>
            <person name="Green P.J."/>
            <person name="Hallab A."/>
            <person name="Hartog M."/>
            <person name="Hua A."/>
            <person name="Humphray S.J."/>
            <person name="Jeong D.H."/>
            <person name="Jing Y."/>
            <person name="Jocker A."/>
            <person name="Kenton S.M."/>
            <person name="Kim D.J."/>
            <person name="Klee K."/>
            <person name="Lai H."/>
            <person name="Lang C."/>
            <person name="Lin S."/>
            <person name="Macmil S.L."/>
            <person name="Magdelenat G."/>
            <person name="Matthews L."/>
            <person name="McCorrison J."/>
            <person name="Monaghan E.L."/>
            <person name="Mun J.H."/>
            <person name="Najar F.Z."/>
            <person name="Nicholson C."/>
            <person name="Noirot C."/>
            <person name="O'Bleness M."/>
            <person name="Paule C.R."/>
            <person name="Poulain J."/>
            <person name="Prion F."/>
            <person name="Qin B."/>
            <person name="Qu C."/>
            <person name="Retzel E.F."/>
            <person name="Riddle C."/>
            <person name="Sallet E."/>
            <person name="Samain S."/>
            <person name="Samson N."/>
            <person name="Sanders I."/>
            <person name="Saurat O."/>
            <person name="Scarpelli C."/>
            <person name="Schiex T."/>
            <person name="Segurens B."/>
            <person name="Severin A.J."/>
            <person name="Sherrier D.J."/>
            <person name="Shi R."/>
            <person name="Sims S."/>
            <person name="Singer S.R."/>
            <person name="Sinharoy S."/>
            <person name="Sterck L."/>
            <person name="Viollet A."/>
            <person name="Wang B.B."/>
            <person name="Wang K."/>
            <person name="Wang M."/>
            <person name="Wang X."/>
            <person name="Warfsmann J."/>
            <person name="Weissenbach J."/>
            <person name="White D.D."/>
            <person name="White J.D."/>
            <person name="Wiley G.B."/>
            <person name="Wincker P."/>
            <person name="Xing Y."/>
            <person name="Yang L."/>
            <person name="Yao Z."/>
            <person name="Ying F."/>
            <person name="Zhai J."/>
            <person name="Zhou L."/>
            <person name="Zuber A."/>
            <person name="Denarie J."/>
            <person name="Dixon R.A."/>
            <person name="May G.D."/>
            <person name="Schwartz D.C."/>
            <person name="Rogers J."/>
            <person name="Quetier F."/>
            <person name="Town C.D."/>
            <person name="Roe B.A."/>
        </authorList>
    </citation>
    <scope>NUCLEOTIDE SEQUENCE [LARGE SCALE GENOMIC DNA]</scope>
    <source>
        <strain evidence="1">A17</strain>
        <strain evidence="2 3">cv. Jemalong A17</strain>
    </source>
</reference>
<accession>A0A072VHM0</accession>
<reference evidence="1 3" key="2">
    <citation type="journal article" date="2014" name="BMC Genomics">
        <title>An improved genome release (version Mt4.0) for the model legume Medicago truncatula.</title>
        <authorList>
            <person name="Tang H."/>
            <person name="Krishnakumar V."/>
            <person name="Bidwell S."/>
            <person name="Rosen B."/>
            <person name="Chan A."/>
            <person name="Zhou S."/>
            <person name="Gentzbittel L."/>
            <person name="Childs K.L."/>
            <person name="Yandell M."/>
            <person name="Gundlach H."/>
            <person name="Mayer K.F."/>
            <person name="Schwartz D.C."/>
            <person name="Town C.D."/>
        </authorList>
    </citation>
    <scope>GENOME REANNOTATION</scope>
    <source>
        <strain evidence="1">A17</strain>
        <strain evidence="2 3">cv. Jemalong A17</strain>
    </source>
</reference>
<name>A0A072VHM0_MEDTR</name>
<dbReference type="HOGENOM" id="CLU_2295825_0_0_1"/>
<evidence type="ECO:0000313" key="2">
    <source>
        <dbReference type="EnsemblPlants" id="KEH41524"/>
    </source>
</evidence>
<proteinExistence type="predicted"/>
<evidence type="ECO:0000313" key="1">
    <source>
        <dbReference type="EMBL" id="KEH41524.1"/>
    </source>
</evidence>
<dbReference type="EnsemblPlants" id="KEH41524">
    <property type="protein sequence ID" value="KEH41524"/>
    <property type="gene ID" value="MTR_1g051945"/>
</dbReference>
<dbReference type="AlphaFoldDB" id="A0A072VHM0"/>
<gene>
    <name evidence="1" type="ordered locus">MTR_1g051945</name>
</gene>